<feature type="compositionally biased region" description="Low complexity" evidence="6">
    <location>
        <begin position="106"/>
        <end position="137"/>
    </location>
</feature>
<keyword evidence="5" id="KW-0539">Nucleus</keyword>
<keyword evidence="4" id="KW-0804">Transcription</keyword>
<keyword evidence="2" id="KW-0805">Transcription regulation</keyword>
<feature type="region of interest" description="Disordered" evidence="6">
    <location>
        <begin position="163"/>
        <end position="190"/>
    </location>
</feature>
<dbReference type="CDD" id="cd00067">
    <property type="entry name" value="GAL4"/>
    <property type="match status" value="1"/>
</dbReference>
<accession>A0A446BWA1</accession>
<evidence type="ECO:0000256" key="5">
    <source>
        <dbReference type="ARBA" id="ARBA00023242"/>
    </source>
</evidence>
<evidence type="ECO:0000259" key="7">
    <source>
        <dbReference type="PROSITE" id="PS50048"/>
    </source>
</evidence>
<reference evidence="8 9" key="1">
    <citation type="submission" date="2018-04" db="EMBL/GenBank/DDBJ databases">
        <authorList>
            <person name="Huttner S."/>
            <person name="Dainat J."/>
        </authorList>
    </citation>
    <scope>NUCLEOTIDE SEQUENCE [LARGE SCALE GENOMIC DNA]</scope>
</reference>
<feature type="compositionally biased region" description="Basic and acidic residues" evidence="6">
    <location>
        <begin position="59"/>
        <end position="68"/>
    </location>
</feature>
<feature type="region of interest" description="Disordered" evidence="6">
    <location>
        <begin position="1"/>
        <end position="93"/>
    </location>
</feature>
<evidence type="ECO:0000256" key="4">
    <source>
        <dbReference type="ARBA" id="ARBA00023163"/>
    </source>
</evidence>
<keyword evidence="1" id="KW-0479">Metal-binding</keyword>
<dbReference type="GO" id="GO:0003677">
    <property type="term" value="F:DNA binding"/>
    <property type="evidence" value="ECO:0007669"/>
    <property type="project" value="UniProtKB-KW"/>
</dbReference>
<keyword evidence="3" id="KW-0238">DNA-binding</keyword>
<name>A0A446BWA1_9PEZI</name>
<evidence type="ECO:0000256" key="1">
    <source>
        <dbReference type="ARBA" id="ARBA00022723"/>
    </source>
</evidence>
<dbReference type="InterPro" id="IPR036864">
    <property type="entry name" value="Zn2-C6_fun-type_DNA-bd_sf"/>
</dbReference>
<dbReference type="SMART" id="SM00066">
    <property type="entry name" value="GAL4"/>
    <property type="match status" value="1"/>
</dbReference>
<dbReference type="PROSITE" id="PS50048">
    <property type="entry name" value="ZN2_CY6_FUNGAL_2"/>
    <property type="match status" value="1"/>
</dbReference>
<protein>
    <submittedName>
        <fullName evidence="8">E7628b6d-9522-491a-81ea-d0c90a87b2cf</fullName>
    </submittedName>
</protein>
<proteinExistence type="predicted"/>
<feature type="region of interest" description="Disordered" evidence="6">
    <location>
        <begin position="106"/>
        <end position="145"/>
    </location>
</feature>
<feature type="domain" description="Zn(2)-C6 fungal-type" evidence="7">
    <location>
        <begin position="216"/>
        <end position="250"/>
    </location>
</feature>
<feature type="region of interest" description="Disordered" evidence="6">
    <location>
        <begin position="783"/>
        <end position="838"/>
    </location>
</feature>
<dbReference type="GO" id="GO:0000981">
    <property type="term" value="F:DNA-binding transcription factor activity, RNA polymerase II-specific"/>
    <property type="evidence" value="ECO:0007669"/>
    <property type="project" value="InterPro"/>
</dbReference>
<dbReference type="InterPro" id="IPR001138">
    <property type="entry name" value="Zn2Cys6_DnaBD"/>
</dbReference>
<feature type="region of interest" description="Disordered" evidence="6">
    <location>
        <begin position="297"/>
        <end position="321"/>
    </location>
</feature>
<dbReference type="PROSITE" id="PS00463">
    <property type="entry name" value="ZN2_CY6_FUNGAL_1"/>
    <property type="match status" value="1"/>
</dbReference>
<dbReference type="AlphaFoldDB" id="A0A446BWA1"/>
<dbReference type="GO" id="GO:0008270">
    <property type="term" value="F:zinc ion binding"/>
    <property type="evidence" value="ECO:0007669"/>
    <property type="project" value="InterPro"/>
</dbReference>
<dbReference type="SUPFAM" id="SSF57701">
    <property type="entry name" value="Zn2/Cys6 DNA-binding domain"/>
    <property type="match status" value="1"/>
</dbReference>
<evidence type="ECO:0000256" key="2">
    <source>
        <dbReference type="ARBA" id="ARBA00023015"/>
    </source>
</evidence>
<gene>
    <name evidence="8" type="ORF">TT172_LOCUS9235</name>
</gene>
<dbReference type="Gene3D" id="4.10.240.10">
    <property type="entry name" value="Zn(2)-C6 fungal-type DNA-binding domain"/>
    <property type="match status" value="1"/>
</dbReference>
<feature type="compositionally biased region" description="Basic and acidic residues" evidence="6">
    <location>
        <begin position="38"/>
        <end position="48"/>
    </location>
</feature>
<evidence type="ECO:0000256" key="6">
    <source>
        <dbReference type="SAM" id="MobiDB-lite"/>
    </source>
</evidence>
<dbReference type="EMBL" id="OUUZ01000018">
    <property type="protein sequence ID" value="SPQ26816.1"/>
    <property type="molecule type" value="Genomic_DNA"/>
</dbReference>
<sequence length="864" mass="93667">MDIKKPPPEEEEEDSVMQHSYPSPMVDTGEAQYYEQLAQHRGDIDPQLEHQPNMSAHQEPPEHHELHQLQRLQEPPAPPSQQDSRPPVSADELQLAAQLTQGLEPMMAAAAVQDQAQEQQPVSQQEAQMQQQPDAEQNLQEQLEASLQNHDHDLQNQRLQDVLPHQGQPQPDHYPHDSPAPPHLSHHMPMEPLPMQQQYQQHGATPPRKRSKVSRACDECRRKKIKCNAPADSSVQACANCQRSHAACLFSRIPQKRGPSKGYIKELADRINTIEGKLNTTVDGLDRRASAEAFATPGLGDESRKRPFASISGDGFAAPSPNRMPAYASEHRQILPYVQPDFRPAPTAGTPNDLVPKPLAPAQIPGATNGLALQDHSEMMEGMSQSELPQGPGPQADHIPEIDDAAFNCYLEVVHPTFPLLASTKARVQSLFWQIPPAIQSAFHNAFLAMVNPFLPASDSQANGDPATACRLLSEWEANHKAAGSTITDLVRLQTLIMAAIAVDCHGIAYSQGQLGGLSKAEILGRAVGLAYSMKLFARQVDLEPNPELDPNSDDNVALRAWWVLIMLDRWNAAGMGMPALISNDSVAVDPGLRLVAGEVVFSLIHISHVLGHIVPVAINPVLDPFAPAGSTLISMSKMSTGMLPWVLPSPLTEPMLLLAYWHARLISELLAPRQNPANVLQATRNLVQLLGVNHKLVSPLTHHFIALAALGLLQLRQMDESRDEADRLIKDVLEFSMAPSPWNDAVRAKLAEHLPRPGTAASAAADGQNLHQLADLAAAKDGSVPAADADGAHGGPKEEPLASGDGPAPDVDDLGQAERDRVAGGASGGTLQAPADVDVDVRALLRAGYLTWFEEPVEDGLAE</sequence>
<dbReference type="Pfam" id="PF00172">
    <property type="entry name" value="Zn_clus"/>
    <property type="match status" value="1"/>
</dbReference>
<organism evidence="8 9">
    <name type="scientific">Thermothielavioides terrestris</name>
    <dbReference type="NCBI Taxonomy" id="2587410"/>
    <lineage>
        <taxon>Eukaryota</taxon>
        <taxon>Fungi</taxon>
        <taxon>Dikarya</taxon>
        <taxon>Ascomycota</taxon>
        <taxon>Pezizomycotina</taxon>
        <taxon>Sordariomycetes</taxon>
        <taxon>Sordariomycetidae</taxon>
        <taxon>Sordariales</taxon>
        <taxon>Chaetomiaceae</taxon>
        <taxon>Thermothielavioides</taxon>
    </lineage>
</organism>
<dbReference type="Proteomes" id="UP000289323">
    <property type="component" value="Unassembled WGS sequence"/>
</dbReference>
<dbReference type="CDD" id="cd12148">
    <property type="entry name" value="fungal_TF_MHR"/>
    <property type="match status" value="1"/>
</dbReference>
<dbReference type="PANTHER" id="PTHR31668:SF26">
    <property type="entry name" value="GLUCOSE TRANSPORT TRANSCRIPTION REGULATOR RGT1-RELATED"/>
    <property type="match status" value="1"/>
</dbReference>
<evidence type="ECO:0000313" key="8">
    <source>
        <dbReference type="EMBL" id="SPQ26816.1"/>
    </source>
</evidence>
<evidence type="ECO:0000256" key="3">
    <source>
        <dbReference type="ARBA" id="ARBA00023125"/>
    </source>
</evidence>
<dbReference type="InterPro" id="IPR050797">
    <property type="entry name" value="Carb_Metab_Trans_Reg"/>
</dbReference>
<dbReference type="PANTHER" id="PTHR31668">
    <property type="entry name" value="GLUCOSE TRANSPORT TRANSCRIPTION REGULATOR RGT1-RELATED-RELATED"/>
    <property type="match status" value="1"/>
</dbReference>
<evidence type="ECO:0000313" key="9">
    <source>
        <dbReference type="Proteomes" id="UP000289323"/>
    </source>
</evidence>